<organism evidence="6 7">
    <name type="scientific">Streptomyces turgidiscabies (strain Car8)</name>
    <dbReference type="NCBI Taxonomy" id="698760"/>
    <lineage>
        <taxon>Bacteria</taxon>
        <taxon>Bacillati</taxon>
        <taxon>Actinomycetota</taxon>
        <taxon>Actinomycetes</taxon>
        <taxon>Kitasatosporales</taxon>
        <taxon>Streptomycetaceae</taxon>
        <taxon>Streptomyces</taxon>
    </lineage>
</organism>
<dbReference type="PRINTS" id="PR00455">
    <property type="entry name" value="HTHTETR"/>
</dbReference>
<dbReference type="GO" id="GO:0003700">
    <property type="term" value="F:DNA-binding transcription factor activity"/>
    <property type="evidence" value="ECO:0007669"/>
    <property type="project" value="TreeGrafter"/>
</dbReference>
<evidence type="ECO:0000256" key="1">
    <source>
        <dbReference type="ARBA" id="ARBA00023015"/>
    </source>
</evidence>
<evidence type="ECO:0000259" key="5">
    <source>
        <dbReference type="PROSITE" id="PS50977"/>
    </source>
</evidence>
<accession>L7FFJ6</accession>
<feature type="DNA-binding region" description="H-T-H motif" evidence="4">
    <location>
        <begin position="68"/>
        <end position="87"/>
    </location>
</feature>
<sequence length="245" mass="27407">MTDTSLTEKNHYRRVLERRGPIVMSAAETEVGPASGPGLRELKKQRTRDALVRAALALFTSKGYEHTTVDEIAEAVDVSQRTFFRYFAGKEDAAFAVHRIAEARFIQAVRERPPHEAPLEALRQAVLEGWPTIHEAVESVVPAELQMRMYHLIESTPMLLAAHMRRSAETEEAVARLIAEREGVDVDGDLRPRVVVALFSGLMRLTERRWGAGSDMSVAAMRDLTSTYLDAMGPALVGNWRTERP</sequence>
<dbReference type="GO" id="GO:0000976">
    <property type="term" value="F:transcription cis-regulatory region binding"/>
    <property type="evidence" value="ECO:0007669"/>
    <property type="project" value="TreeGrafter"/>
</dbReference>
<evidence type="ECO:0000256" key="2">
    <source>
        <dbReference type="ARBA" id="ARBA00023125"/>
    </source>
</evidence>
<feature type="domain" description="HTH tetR-type" evidence="5">
    <location>
        <begin position="45"/>
        <end position="105"/>
    </location>
</feature>
<keyword evidence="3" id="KW-0804">Transcription</keyword>
<dbReference type="Pfam" id="PF00440">
    <property type="entry name" value="TetR_N"/>
    <property type="match status" value="1"/>
</dbReference>
<protein>
    <submittedName>
        <fullName evidence="6">Transcriptional regulator, TetR family</fullName>
    </submittedName>
</protein>
<dbReference type="PATRIC" id="fig|698760.3.peg.1285"/>
<keyword evidence="1" id="KW-0805">Transcription regulation</keyword>
<dbReference type="PANTHER" id="PTHR30055:SF238">
    <property type="entry name" value="MYCOFACTOCIN BIOSYNTHESIS TRANSCRIPTIONAL REGULATOR MFTR-RELATED"/>
    <property type="match status" value="1"/>
</dbReference>
<keyword evidence="7" id="KW-1185">Reference proteome</keyword>
<comment type="caution">
    <text evidence="6">The sequence shown here is derived from an EMBL/GenBank/DDBJ whole genome shotgun (WGS) entry which is preliminary data.</text>
</comment>
<dbReference type="InterPro" id="IPR041347">
    <property type="entry name" value="MftR_C"/>
</dbReference>
<evidence type="ECO:0000313" key="6">
    <source>
        <dbReference type="EMBL" id="ELP70077.1"/>
    </source>
</evidence>
<gene>
    <name evidence="6" type="ORF">STRTUCAR8_03438</name>
</gene>
<evidence type="ECO:0000256" key="3">
    <source>
        <dbReference type="ARBA" id="ARBA00023163"/>
    </source>
</evidence>
<evidence type="ECO:0000256" key="4">
    <source>
        <dbReference type="PROSITE-ProRule" id="PRU00335"/>
    </source>
</evidence>
<evidence type="ECO:0000313" key="7">
    <source>
        <dbReference type="Proteomes" id="UP000010931"/>
    </source>
</evidence>
<dbReference type="PANTHER" id="PTHR30055">
    <property type="entry name" value="HTH-TYPE TRANSCRIPTIONAL REGULATOR RUTR"/>
    <property type="match status" value="1"/>
</dbReference>
<dbReference type="SUPFAM" id="SSF46689">
    <property type="entry name" value="Homeodomain-like"/>
    <property type="match status" value="1"/>
</dbReference>
<dbReference type="Pfam" id="PF17754">
    <property type="entry name" value="TetR_C_14"/>
    <property type="match status" value="1"/>
</dbReference>
<keyword evidence="2 4" id="KW-0238">DNA-binding</keyword>
<proteinExistence type="predicted"/>
<dbReference type="InterPro" id="IPR050109">
    <property type="entry name" value="HTH-type_TetR-like_transc_reg"/>
</dbReference>
<name>L7FFJ6_STRT8</name>
<dbReference type="Proteomes" id="UP000010931">
    <property type="component" value="Unassembled WGS sequence"/>
</dbReference>
<reference evidence="6 7" key="1">
    <citation type="journal article" date="2011" name="Plasmid">
        <title>Streptomyces turgidiscabies Car8 contains a modular pathogenicity island that shares virulence genes with other actinobacterial plant pathogens.</title>
        <authorList>
            <person name="Huguet-Tapia J.C."/>
            <person name="Badger J.H."/>
            <person name="Loria R."/>
            <person name="Pettis G.S."/>
        </authorList>
    </citation>
    <scope>NUCLEOTIDE SEQUENCE [LARGE SCALE GENOMIC DNA]</scope>
    <source>
        <strain evidence="6 7">Car8</strain>
    </source>
</reference>
<dbReference type="InterPro" id="IPR001647">
    <property type="entry name" value="HTH_TetR"/>
</dbReference>
<dbReference type="AlphaFoldDB" id="L7FFJ6"/>
<dbReference type="Gene3D" id="1.10.357.10">
    <property type="entry name" value="Tetracycline Repressor, domain 2"/>
    <property type="match status" value="1"/>
</dbReference>
<dbReference type="InterPro" id="IPR009057">
    <property type="entry name" value="Homeodomain-like_sf"/>
</dbReference>
<dbReference type="Gene3D" id="1.10.10.60">
    <property type="entry name" value="Homeodomain-like"/>
    <property type="match status" value="1"/>
</dbReference>
<dbReference type="STRING" id="85558.T45_00124"/>
<dbReference type="PROSITE" id="PS50977">
    <property type="entry name" value="HTH_TETR_2"/>
    <property type="match status" value="1"/>
</dbReference>
<dbReference type="EMBL" id="AEJB01000106">
    <property type="protein sequence ID" value="ELP70077.1"/>
    <property type="molecule type" value="Genomic_DNA"/>
</dbReference>